<feature type="binding site" evidence="17">
    <location>
        <position position="477"/>
    </location>
    <ligand>
        <name>AMP</name>
        <dbReference type="ChEBI" id="CHEBI:456215"/>
    </ligand>
</feature>
<protein>
    <recommendedName>
        <fullName evidence="19">Bifunctional NAD(P)H-hydrate repair enzyme</fullName>
    </recommendedName>
    <alternativeName>
        <fullName evidence="19">Nicotinamide nucleotide repair protein</fullName>
    </alternativeName>
    <domain>
        <recommendedName>
            <fullName evidence="19">ADP-dependent (S)-NAD(P)H-hydrate dehydratase</fullName>
            <ecNumber evidence="19">4.2.1.136</ecNumber>
        </recommendedName>
        <alternativeName>
            <fullName evidence="19">ADP-dependent NAD(P)HX dehydratase</fullName>
        </alternativeName>
    </domain>
    <domain>
        <recommendedName>
            <fullName evidence="19">NAD(P)H-hydrate epimerase</fullName>
            <ecNumber evidence="19">5.1.99.6</ecNumber>
        </recommendedName>
    </domain>
</protein>
<dbReference type="PANTHER" id="PTHR12592:SF0">
    <property type="entry name" value="ATP-DEPENDENT (S)-NAD(P)H-HYDRATE DEHYDRATASE"/>
    <property type="match status" value="1"/>
</dbReference>
<dbReference type="EC" id="4.2.1.136" evidence="19"/>
<evidence type="ECO:0000313" key="23">
    <source>
        <dbReference type="Proteomes" id="UP001549749"/>
    </source>
</evidence>
<evidence type="ECO:0000256" key="3">
    <source>
        <dbReference type="ARBA" id="ARBA00006001"/>
    </source>
</evidence>
<keyword evidence="7 17" id="KW-0067">ATP-binding</keyword>
<comment type="function">
    <text evidence="14 19">Bifunctional enzyme that catalyzes the epimerization of the S- and R-forms of NAD(P)HX and the dehydration of the S-form of NAD(P)HX at the expense of ADP, which is converted to AMP. This allows the repair of both epimers of NAD(P)HX, a damaged form of NAD(P)H that is a result of enzymatic or heat-dependent hydration.</text>
</comment>
<dbReference type="Gene3D" id="3.40.1190.20">
    <property type="match status" value="1"/>
</dbReference>
<dbReference type="Proteomes" id="UP001549749">
    <property type="component" value="Unassembled WGS sequence"/>
</dbReference>
<dbReference type="PANTHER" id="PTHR12592">
    <property type="entry name" value="ATP-DEPENDENT (S)-NAD(P)H-HYDRATE DEHYDRATASE FAMILY MEMBER"/>
    <property type="match status" value="1"/>
</dbReference>
<keyword evidence="5 18" id="KW-0479">Metal-binding</keyword>
<dbReference type="PROSITE" id="PS51385">
    <property type="entry name" value="YJEF_N"/>
    <property type="match status" value="1"/>
</dbReference>
<dbReference type="InterPro" id="IPR000631">
    <property type="entry name" value="CARKD"/>
</dbReference>
<comment type="caution">
    <text evidence="22">The sequence shown here is derived from an EMBL/GenBank/DDBJ whole genome shotgun (WGS) entry which is preliminary data.</text>
</comment>
<evidence type="ECO:0000256" key="2">
    <source>
        <dbReference type="ARBA" id="ARBA00000909"/>
    </source>
</evidence>
<comment type="function">
    <text evidence="18">Catalyzes the epimerization of the S- and R-forms of NAD(P)HX, a damaged form of NAD(P)H that is a result of enzymatic or heat-dependent hydration. This is a prerequisite for the S-specific NAD(P)H-hydrate dehydratase to allow the repair of both epimers of NAD(P)HX.</text>
</comment>
<evidence type="ECO:0000313" key="22">
    <source>
        <dbReference type="EMBL" id="MET6996242.1"/>
    </source>
</evidence>
<dbReference type="PROSITE" id="PS01050">
    <property type="entry name" value="YJEF_C_2"/>
    <property type="match status" value="1"/>
</dbReference>
<dbReference type="PROSITE" id="PS51383">
    <property type="entry name" value="YJEF_C_3"/>
    <property type="match status" value="1"/>
</dbReference>
<evidence type="ECO:0000256" key="12">
    <source>
        <dbReference type="ARBA" id="ARBA00023239"/>
    </source>
</evidence>
<feature type="binding site" evidence="18">
    <location>
        <begin position="86"/>
        <end position="90"/>
    </location>
    <ligand>
        <name>(6S)-NADPHX</name>
        <dbReference type="ChEBI" id="CHEBI:64076"/>
    </ligand>
</feature>
<dbReference type="InterPro" id="IPR017953">
    <property type="entry name" value="Carbohydrate_kinase_pred_CS"/>
</dbReference>
<evidence type="ECO:0000256" key="9">
    <source>
        <dbReference type="ARBA" id="ARBA00022958"/>
    </source>
</evidence>
<dbReference type="PIRSF" id="PIRSF017184">
    <property type="entry name" value="Nnr"/>
    <property type="match status" value="1"/>
</dbReference>
<comment type="cofactor">
    <cofactor evidence="17">
        <name>Mg(2+)</name>
        <dbReference type="ChEBI" id="CHEBI:18420"/>
    </cofactor>
</comment>
<dbReference type="Pfam" id="PF03853">
    <property type="entry name" value="YjeF_N"/>
    <property type="match status" value="1"/>
</dbReference>
<evidence type="ECO:0000256" key="13">
    <source>
        <dbReference type="ARBA" id="ARBA00023268"/>
    </source>
</evidence>
<comment type="catalytic activity">
    <reaction evidence="1 18 19">
        <text>(6R)-NADHX = (6S)-NADHX</text>
        <dbReference type="Rhea" id="RHEA:32215"/>
        <dbReference type="ChEBI" id="CHEBI:64074"/>
        <dbReference type="ChEBI" id="CHEBI:64075"/>
        <dbReference type="EC" id="5.1.99.6"/>
    </reaction>
</comment>
<evidence type="ECO:0000256" key="4">
    <source>
        <dbReference type="ARBA" id="ARBA00009524"/>
    </source>
</evidence>
<name>A0ABV2SZN5_9BACT</name>
<organism evidence="22 23">
    <name type="scientific">Chitinophaga defluvii</name>
    <dbReference type="NCBI Taxonomy" id="3163343"/>
    <lineage>
        <taxon>Bacteria</taxon>
        <taxon>Pseudomonadati</taxon>
        <taxon>Bacteroidota</taxon>
        <taxon>Chitinophagia</taxon>
        <taxon>Chitinophagales</taxon>
        <taxon>Chitinophagaceae</taxon>
        <taxon>Chitinophaga</taxon>
    </lineage>
</organism>
<evidence type="ECO:0000256" key="7">
    <source>
        <dbReference type="ARBA" id="ARBA00022840"/>
    </source>
</evidence>
<evidence type="ECO:0000256" key="1">
    <source>
        <dbReference type="ARBA" id="ARBA00000013"/>
    </source>
</evidence>
<accession>A0ABV2SZN5</accession>
<dbReference type="InterPro" id="IPR030677">
    <property type="entry name" value="Nnr"/>
</dbReference>
<keyword evidence="12 17" id="KW-0456">Lyase</keyword>
<feature type="binding site" evidence="17">
    <location>
        <position position="362"/>
    </location>
    <ligand>
        <name>(6S)-NADPHX</name>
        <dbReference type="ChEBI" id="CHEBI:64076"/>
    </ligand>
</feature>
<keyword evidence="9 18" id="KW-0630">Potassium</keyword>
<comment type="similarity">
    <text evidence="17">Belongs to the NnrD/CARKD family.</text>
</comment>
<evidence type="ECO:0000256" key="11">
    <source>
        <dbReference type="ARBA" id="ARBA00023235"/>
    </source>
</evidence>
<dbReference type="CDD" id="cd01171">
    <property type="entry name" value="YXKO-related"/>
    <property type="match status" value="1"/>
</dbReference>
<comment type="function">
    <text evidence="17">Catalyzes the dehydration of the S-form of NAD(P)HX at the expense of ADP, which is converted to AMP. Together with NAD(P)HX epimerase, which catalyzes the epimerization of the S- and R-forms, the enzyme allows the repair of both epimers of NAD(P)HX, a damaged form of NAD(P)H that is a result of enzymatic or heat-dependent hydration.</text>
</comment>
<feature type="domain" description="YjeF C-terminal" evidence="20">
    <location>
        <begin position="257"/>
        <end position="537"/>
    </location>
</feature>
<feature type="binding site" evidence="17">
    <location>
        <position position="413"/>
    </location>
    <ligand>
        <name>(6S)-NADPHX</name>
        <dbReference type="ChEBI" id="CHEBI:64076"/>
    </ligand>
</feature>
<dbReference type="HAMAP" id="MF_01965">
    <property type="entry name" value="NADHX_dehydratase"/>
    <property type="match status" value="1"/>
</dbReference>
<feature type="binding site" evidence="18">
    <location>
        <position position="155"/>
    </location>
    <ligand>
        <name>K(+)</name>
        <dbReference type="ChEBI" id="CHEBI:29103"/>
    </ligand>
</feature>
<evidence type="ECO:0000259" key="20">
    <source>
        <dbReference type="PROSITE" id="PS51383"/>
    </source>
</evidence>
<comment type="similarity">
    <text evidence="3 19">In the N-terminal section; belongs to the NnrE/AIBP family.</text>
</comment>
<feature type="binding site" evidence="17">
    <location>
        <position position="478"/>
    </location>
    <ligand>
        <name>(6S)-NADPHX</name>
        <dbReference type="ChEBI" id="CHEBI:64076"/>
    </ligand>
</feature>
<evidence type="ECO:0000256" key="17">
    <source>
        <dbReference type="HAMAP-Rule" id="MF_01965"/>
    </source>
</evidence>
<keyword evidence="8 17" id="KW-0521">NADP</keyword>
<feature type="binding site" evidence="17">
    <location>
        <position position="292"/>
    </location>
    <ligand>
        <name>(6S)-NADPHX</name>
        <dbReference type="ChEBI" id="CHEBI:64076"/>
    </ligand>
</feature>
<evidence type="ECO:0000259" key="21">
    <source>
        <dbReference type="PROSITE" id="PS51385"/>
    </source>
</evidence>
<dbReference type="RefSeq" id="WP_354658889.1">
    <property type="nucleotide sequence ID" value="NZ_JBEXAC010000001.1"/>
</dbReference>
<comment type="catalytic activity">
    <reaction evidence="16 17 19">
        <text>(6S)-NADPHX + ADP = AMP + phosphate + NADPH + H(+)</text>
        <dbReference type="Rhea" id="RHEA:32235"/>
        <dbReference type="ChEBI" id="CHEBI:15378"/>
        <dbReference type="ChEBI" id="CHEBI:43474"/>
        <dbReference type="ChEBI" id="CHEBI:57783"/>
        <dbReference type="ChEBI" id="CHEBI:64076"/>
        <dbReference type="ChEBI" id="CHEBI:456215"/>
        <dbReference type="ChEBI" id="CHEBI:456216"/>
        <dbReference type="EC" id="4.2.1.136"/>
    </reaction>
</comment>
<comment type="similarity">
    <text evidence="4 19">In the C-terminal section; belongs to the NnrD/CARKD family.</text>
</comment>
<feature type="domain" description="YjeF N-terminal" evidence="21">
    <location>
        <begin position="38"/>
        <end position="247"/>
    </location>
</feature>
<feature type="binding site" evidence="18">
    <location>
        <position position="193"/>
    </location>
    <ligand>
        <name>K(+)</name>
        <dbReference type="ChEBI" id="CHEBI:29103"/>
    </ligand>
</feature>
<comment type="caution">
    <text evidence="18">Lacks conserved residue(s) required for the propagation of feature annotation.</text>
</comment>
<evidence type="ECO:0000256" key="5">
    <source>
        <dbReference type="ARBA" id="ARBA00022723"/>
    </source>
</evidence>
<dbReference type="Pfam" id="PF01256">
    <property type="entry name" value="Carb_kinase"/>
    <property type="match status" value="1"/>
</dbReference>
<keyword evidence="23" id="KW-1185">Reference proteome</keyword>
<dbReference type="InterPro" id="IPR004443">
    <property type="entry name" value="YjeF_N_dom"/>
</dbReference>
<feature type="binding site" evidence="18">
    <location>
        <begin position="159"/>
        <end position="165"/>
    </location>
    <ligand>
        <name>(6S)-NADPHX</name>
        <dbReference type="ChEBI" id="CHEBI:64076"/>
    </ligand>
</feature>
<keyword evidence="13" id="KW-0511">Multifunctional enzyme</keyword>
<comment type="catalytic activity">
    <reaction evidence="15 17 19">
        <text>(6S)-NADHX + ADP = AMP + phosphate + NADH + H(+)</text>
        <dbReference type="Rhea" id="RHEA:32223"/>
        <dbReference type="ChEBI" id="CHEBI:15378"/>
        <dbReference type="ChEBI" id="CHEBI:43474"/>
        <dbReference type="ChEBI" id="CHEBI:57945"/>
        <dbReference type="ChEBI" id="CHEBI:64074"/>
        <dbReference type="ChEBI" id="CHEBI:456215"/>
        <dbReference type="ChEBI" id="CHEBI:456216"/>
        <dbReference type="EC" id="4.2.1.136"/>
    </reaction>
</comment>
<proteinExistence type="inferred from homology"/>
<gene>
    <name evidence="18" type="primary">nnrE</name>
    <name evidence="17" type="synonym">nnrD</name>
    <name evidence="22" type="ORF">ABR189_02630</name>
</gene>
<sequence>MTAVRCYPGIKAREPIGHYIIAYHEPATIMKIFSSAQIKAADAYTIAQEPVSSLQLMERAAEKCAAWLDLHFTPQTPFHIFCGMGNNGGDGWVIARLLLKKGYTVTAYLLHHTTRQSADNAANQQVFREQYPQHVRDIYEVGDFPVLASPCVIVDAIFGTGLNRAIDGWVAGIIHKINDQRNGNTIVAIDIPSGMLADASSLHIPTVKAHHTLSFEFYKLAFLMPENAAIAGEVHVLPIGLHPEYITHTPVRFHLTDPEMIHTIYQPRDPFAHKGTYGHALLIAGSYGKMGAAVLSAKACLHTGAGLVSSYIPECGYNIMQIAEPCAMCITDIHPHYNSHFQEVFRNNETTDQYKCIGIGPGLGTETATAKALEKLLELYNRPMVIDADALNILASYPYLLRKVPPGSILTPHPKEFTRLFGPSANHFDRLELLSQKAVSTQLYILLKGRYTAMACPDGAVYFNPTGNPGMATGGSGDVLTGILTSLLAQGYSPKAALLLGTYLHGMAGDLAAAKYSQEAMAATDIITCLGQAFLYIKGL</sequence>
<evidence type="ECO:0000256" key="18">
    <source>
        <dbReference type="HAMAP-Rule" id="MF_01966"/>
    </source>
</evidence>
<dbReference type="InterPro" id="IPR029056">
    <property type="entry name" value="Ribokinase-like"/>
</dbReference>
<dbReference type="InterPro" id="IPR036652">
    <property type="entry name" value="YjeF_N_dom_sf"/>
</dbReference>
<feature type="binding site" evidence="18">
    <location>
        <position position="190"/>
    </location>
    <ligand>
        <name>(6S)-NADPHX</name>
        <dbReference type="ChEBI" id="CHEBI:64076"/>
    </ligand>
</feature>
<evidence type="ECO:0000256" key="6">
    <source>
        <dbReference type="ARBA" id="ARBA00022741"/>
    </source>
</evidence>
<keyword evidence="6 17" id="KW-0547">Nucleotide-binding</keyword>
<dbReference type="SUPFAM" id="SSF64153">
    <property type="entry name" value="YjeF N-terminal domain-like"/>
    <property type="match status" value="1"/>
</dbReference>
<dbReference type="EC" id="5.1.99.6" evidence="19"/>
<reference evidence="22 23" key="1">
    <citation type="submission" date="2024-06" db="EMBL/GenBank/DDBJ databases">
        <title>Chitinophaga defluvii sp. nov., isolated from municipal sewage.</title>
        <authorList>
            <person name="Zhang L."/>
        </authorList>
    </citation>
    <scope>NUCLEOTIDE SEQUENCE [LARGE SCALE GENOMIC DNA]</scope>
    <source>
        <strain evidence="22 23">H8</strain>
    </source>
</reference>
<evidence type="ECO:0000256" key="16">
    <source>
        <dbReference type="ARBA" id="ARBA00049209"/>
    </source>
</evidence>
<comment type="subunit">
    <text evidence="17">Homotetramer.</text>
</comment>
<dbReference type="EMBL" id="JBEXAC010000001">
    <property type="protein sequence ID" value="MET6996242.1"/>
    <property type="molecule type" value="Genomic_DNA"/>
</dbReference>
<dbReference type="NCBIfam" id="TIGR00196">
    <property type="entry name" value="yjeF_cterm"/>
    <property type="match status" value="1"/>
</dbReference>
<comment type="catalytic activity">
    <reaction evidence="2 18 19">
        <text>(6R)-NADPHX = (6S)-NADPHX</text>
        <dbReference type="Rhea" id="RHEA:32227"/>
        <dbReference type="ChEBI" id="CHEBI:64076"/>
        <dbReference type="ChEBI" id="CHEBI:64077"/>
        <dbReference type="EC" id="5.1.99.6"/>
    </reaction>
</comment>
<keyword evidence="11 18" id="KW-0413">Isomerase</keyword>
<feature type="binding site" evidence="18">
    <location>
        <position position="87"/>
    </location>
    <ligand>
        <name>K(+)</name>
        <dbReference type="ChEBI" id="CHEBI:29103"/>
    </ligand>
</feature>
<dbReference type="NCBIfam" id="TIGR00197">
    <property type="entry name" value="yjeF_nterm"/>
    <property type="match status" value="1"/>
</dbReference>
<dbReference type="HAMAP" id="MF_01966">
    <property type="entry name" value="NADHX_epimerase"/>
    <property type="match status" value="1"/>
</dbReference>
<evidence type="ECO:0000256" key="14">
    <source>
        <dbReference type="ARBA" id="ARBA00025153"/>
    </source>
</evidence>
<dbReference type="Gene3D" id="3.40.50.10260">
    <property type="entry name" value="YjeF N-terminal domain"/>
    <property type="match status" value="1"/>
</dbReference>
<feature type="binding site" evidence="17">
    <location>
        <begin position="448"/>
        <end position="452"/>
    </location>
    <ligand>
        <name>AMP</name>
        <dbReference type="ChEBI" id="CHEBI:456215"/>
    </ligand>
</feature>
<evidence type="ECO:0000256" key="15">
    <source>
        <dbReference type="ARBA" id="ARBA00048238"/>
    </source>
</evidence>
<keyword evidence="10 17" id="KW-0520">NAD</keyword>
<comment type="cofactor">
    <cofactor evidence="18 19">
        <name>K(+)</name>
        <dbReference type="ChEBI" id="CHEBI:29103"/>
    </cofactor>
    <text evidence="18 19">Binds 1 potassium ion per subunit.</text>
</comment>
<evidence type="ECO:0000256" key="10">
    <source>
        <dbReference type="ARBA" id="ARBA00023027"/>
    </source>
</evidence>
<evidence type="ECO:0000256" key="8">
    <source>
        <dbReference type="ARBA" id="ARBA00022857"/>
    </source>
</evidence>
<comment type="similarity">
    <text evidence="18">Belongs to the NnrE/AIBP family.</text>
</comment>
<evidence type="ECO:0000256" key="19">
    <source>
        <dbReference type="PIRNR" id="PIRNR017184"/>
    </source>
</evidence>
<dbReference type="SUPFAM" id="SSF53613">
    <property type="entry name" value="Ribokinase-like"/>
    <property type="match status" value="1"/>
</dbReference>